<comment type="caution">
    <text evidence="2">The sequence shown here is derived from an EMBL/GenBank/DDBJ whole genome shotgun (WGS) entry which is preliminary data.</text>
</comment>
<dbReference type="EMBL" id="WFLM01000001">
    <property type="protein sequence ID" value="KAB8040993.1"/>
    <property type="molecule type" value="Genomic_DNA"/>
</dbReference>
<evidence type="ECO:0000313" key="3">
    <source>
        <dbReference type="Proteomes" id="UP000437748"/>
    </source>
</evidence>
<reference evidence="2 3" key="1">
    <citation type="submission" date="2019-10" db="EMBL/GenBank/DDBJ databases">
        <title>New species of Slilvanegrellaceae.</title>
        <authorList>
            <person name="Pitt A."/>
            <person name="Hahn M.W."/>
        </authorList>
    </citation>
    <scope>NUCLEOTIDE SEQUENCE [LARGE SCALE GENOMIC DNA]</scope>
    <source>
        <strain evidence="2 3">SP-Ram-0.45-NSY-1</strain>
    </source>
</reference>
<dbReference type="Proteomes" id="UP000437748">
    <property type="component" value="Unassembled WGS sequence"/>
</dbReference>
<proteinExistence type="predicted"/>
<sequence length="162" mass="18843">MLLRFLKLTTVLFFLSSFPIFGFTGNPSCQINGNLKRVHVWYTINNKDNKYNWFLQISRVYENNIIFVDESCNPLDLNQKIEIPINTTRKFGMIVTEAKSFNSIYSFTGVRNDEDLIKVPNRKKTCIFVVAPYGPGQMDRVDWKLNNADCFSDNFGTEINFK</sequence>
<evidence type="ECO:0000256" key="1">
    <source>
        <dbReference type="SAM" id="SignalP"/>
    </source>
</evidence>
<organism evidence="2 3">
    <name type="scientific">Silvanigrella paludirubra</name>
    <dbReference type="NCBI Taxonomy" id="2499159"/>
    <lineage>
        <taxon>Bacteria</taxon>
        <taxon>Pseudomonadati</taxon>
        <taxon>Bdellovibrionota</taxon>
        <taxon>Oligoflexia</taxon>
        <taxon>Silvanigrellales</taxon>
        <taxon>Silvanigrellaceae</taxon>
        <taxon>Silvanigrella</taxon>
    </lineage>
</organism>
<evidence type="ECO:0000313" key="2">
    <source>
        <dbReference type="EMBL" id="KAB8040993.1"/>
    </source>
</evidence>
<name>A0A6N6VWY3_9BACT</name>
<gene>
    <name evidence="2" type="ORF">GCL60_03405</name>
</gene>
<feature type="chain" id="PRO_5027093824" evidence="1">
    <location>
        <begin position="23"/>
        <end position="162"/>
    </location>
</feature>
<keyword evidence="1" id="KW-0732">Signal</keyword>
<keyword evidence="3" id="KW-1185">Reference proteome</keyword>
<dbReference type="OrthoDB" id="5295827at2"/>
<protein>
    <submittedName>
        <fullName evidence="2">Uncharacterized protein</fullName>
    </submittedName>
</protein>
<feature type="signal peptide" evidence="1">
    <location>
        <begin position="1"/>
        <end position="22"/>
    </location>
</feature>
<dbReference type="RefSeq" id="WP_153418516.1">
    <property type="nucleotide sequence ID" value="NZ_WFLM01000001.1"/>
</dbReference>
<dbReference type="AlphaFoldDB" id="A0A6N6VWY3"/>
<accession>A0A6N6VWY3</accession>